<evidence type="ECO:0000256" key="1">
    <source>
        <dbReference type="ARBA" id="ARBA00000552"/>
    </source>
</evidence>
<dbReference type="InterPro" id="IPR021120">
    <property type="entry name" value="KduI/IolB_isomerase"/>
</dbReference>
<dbReference type="RefSeq" id="WP_144915906.1">
    <property type="nucleotide sequence ID" value="NZ_VLLI01000015.1"/>
</dbReference>
<comment type="function">
    <text evidence="6">Catalyzes the isomerization of 5-dehydro-4-deoxy-D-glucuronate to 3-deoxy-D-glycero-2,5-hexodiulosonate.</text>
</comment>
<comment type="cofactor">
    <cofactor evidence="6">
        <name>Zn(2+)</name>
        <dbReference type="ChEBI" id="CHEBI:29105"/>
    </cofactor>
    <text evidence="6">Binds 1 zinc ion per subunit.</text>
</comment>
<dbReference type="UniPathway" id="UPA00545">
    <property type="reaction ID" value="UER00826"/>
</dbReference>
<dbReference type="EMBL" id="VLLI01000015">
    <property type="protein sequence ID" value="TWI95562.1"/>
    <property type="molecule type" value="Genomic_DNA"/>
</dbReference>
<dbReference type="InterPro" id="IPR014710">
    <property type="entry name" value="RmlC-like_jellyroll"/>
</dbReference>
<keyword evidence="4 6" id="KW-0862">Zinc</keyword>
<dbReference type="NCBIfam" id="NF002091">
    <property type="entry name" value="PRK00924.1"/>
    <property type="match status" value="1"/>
</dbReference>
<protein>
    <recommendedName>
        <fullName evidence="6">4-deoxy-L-threo-5-hexosulose-uronate ketol-isomerase</fullName>
        <ecNumber evidence="6">5.3.1.17</ecNumber>
    </recommendedName>
    <alternativeName>
        <fullName evidence="6">5-keto-4-deoxyuronate isomerase</fullName>
    </alternativeName>
    <alternativeName>
        <fullName evidence="6">DKI isomerase</fullName>
    </alternativeName>
</protein>
<dbReference type="PANTHER" id="PTHR38461">
    <property type="entry name" value="4-DEOXY-L-THREO-5-HEXOSULOSE-URONATE KETOL-ISOMERASE"/>
    <property type="match status" value="1"/>
</dbReference>
<dbReference type="GO" id="GO:0019698">
    <property type="term" value="P:D-galacturonate catabolic process"/>
    <property type="evidence" value="ECO:0007669"/>
    <property type="project" value="TreeGrafter"/>
</dbReference>
<feature type="binding site" evidence="6">
    <location>
        <position position="194"/>
    </location>
    <ligand>
        <name>Zn(2+)</name>
        <dbReference type="ChEBI" id="CHEBI:29105"/>
    </ligand>
</feature>
<dbReference type="Pfam" id="PF04962">
    <property type="entry name" value="KduI"/>
    <property type="match status" value="1"/>
</dbReference>
<gene>
    <name evidence="6" type="primary">kduI</name>
    <name evidence="7" type="ORF">JN11_04301</name>
</gene>
<name>A0A562TPW9_9SPHI</name>
<dbReference type="GO" id="GO:0042840">
    <property type="term" value="P:D-glucuronate catabolic process"/>
    <property type="evidence" value="ECO:0007669"/>
    <property type="project" value="TreeGrafter"/>
</dbReference>
<dbReference type="Gene3D" id="2.60.120.520">
    <property type="entry name" value="pectin degrading enzyme 5-keto 4- deoxyuronate isomerase, domain 1"/>
    <property type="match status" value="1"/>
</dbReference>
<dbReference type="PANTHER" id="PTHR38461:SF1">
    <property type="entry name" value="4-DEOXY-L-THREO-5-HEXOSULOSE-URONATE KETOL-ISOMERASE"/>
    <property type="match status" value="1"/>
</dbReference>
<dbReference type="CDD" id="cd20294">
    <property type="entry name" value="cupin_KduI_N"/>
    <property type="match status" value="1"/>
</dbReference>
<dbReference type="OrthoDB" id="9770644at2"/>
<dbReference type="EC" id="5.3.1.17" evidence="6"/>
<dbReference type="PIRSF" id="PIRSF006625">
    <property type="entry name" value="KduI"/>
    <property type="match status" value="1"/>
</dbReference>
<dbReference type="GO" id="GO:0008270">
    <property type="term" value="F:zinc ion binding"/>
    <property type="evidence" value="ECO:0007669"/>
    <property type="project" value="UniProtKB-UniRule"/>
</dbReference>
<dbReference type="GO" id="GO:0008697">
    <property type="term" value="F:4-deoxy-L-threo-5-hexosulose-uronate ketol-isomerase activity"/>
    <property type="evidence" value="ECO:0007669"/>
    <property type="project" value="UniProtKB-UniRule"/>
</dbReference>
<dbReference type="Gene3D" id="2.60.120.10">
    <property type="entry name" value="Jelly Rolls"/>
    <property type="match status" value="1"/>
</dbReference>
<feature type="binding site" evidence="6">
    <location>
        <position position="196"/>
    </location>
    <ligand>
        <name>Zn(2+)</name>
        <dbReference type="ChEBI" id="CHEBI:29105"/>
    </ligand>
</feature>
<evidence type="ECO:0000256" key="4">
    <source>
        <dbReference type="ARBA" id="ARBA00022833"/>
    </source>
</evidence>
<dbReference type="GO" id="GO:0045490">
    <property type="term" value="P:pectin catabolic process"/>
    <property type="evidence" value="ECO:0007669"/>
    <property type="project" value="UniProtKB-UniRule"/>
</dbReference>
<dbReference type="InterPro" id="IPR011051">
    <property type="entry name" value="RmlC_Cupin_sf"/>
</dbReference>
<keyword evidence="5 6" id="KW-0413">Isomerase</keyword>
<comment type="catalytic activity">
    <reaction evidence="1 6">
        <text>5-dehydro-4-deoxy-D-glucuronate = 3-deoxy-D-glycero-2,5-hexodiulosonate</text>
        <dbReference type="Rhea" id="RHEA:23896"/>
        <dbReference type="ChEBI" id="CHEBI:17117"/>
        <dbReference type="ChEBI" id="CHEBI:29071"/>
        <dbReference type="EC" id="5.3.1.17"/>
    </reaction>
</comment>
<dbReference type="InterPro" id="IPR027449">
    <property type="entry name" value="KduI_N"/>
</dbReference>
<dbReference type="InterPro" id="IPR007045">
    <property type="entry name" value="KduI"/>
</dbReference>
<dbReference type="SUPFAM" id="SSF51182">
    <property type="entry name" value="RmlC-like cupins"/>
    <property type="match status" value="1"/>
</dbReference>
<comment type="caution">
    <text evidence="7">The sequence shown here is derived from an EMBL/GenBank/DDBJ whole genome shotgun (WGS) entry which is preliminary data.</text>
</comment>
<evidence type="ECO:0000256" key="5">
    <source>
        <dbReference type="ARBA" id="ARBA00023235"/>
    </source>
</evidence>
<evidence type="ECO:0000313" key="7">
    <source>
        <dbReference type="EMBL" id="TWI95562.1"/>
    </source>
</evidence>
<feature type="binding site" evidence="6">
    <location>
        <position position="243"/>
    </location>
    <ligand>
        <name>Zn(2+)</name>
        <dbReference type="ChEBI" id="CHEBI:29105"/>
    </ligand>
</feature>
<comment type="similarity">
    <text evidence="2 6">Belongs to the KduI family.</text>
</comment>
<dbReference type="Proteomes" id="UP000317010">
    <property type="component" value="Unassembled WGS sequence"/>
</dbReference>
<reference evidence="7 8" key="1">
    <citation type="submission" date="2019-07" db="EMBL/GenBank/DDBJ databases">
        <title>Genomic Encyclopedia of Archaeal and Bacterial Type Strains, Phase II (KMG-II): from individual species to whole genera.</title>
        <authorList>
            <person name="Goeker M."/>
        </authorList>
    </citation>
    <scope>NUCLEOTIDE SEQUENCE [LARGE SCALE GENOMIC DNA]</scope>
    <source>
        <strain evidence="7 8">ATCC BAA-1854</strain>
    </source>
</reference>
<organism evidence="7 8">
    <name type="scientific">Mucilaginibacter frigoritolerans</name>
    <dbReference type="NCBI Taxonomy" id="652788"/>
    <lineage>
        <taxon>Bacteria</taxon>
        <taxon>Pseudomonadati</taxon>
        <taxon>Bacteroidota</taxon>
        <taxon>Sphingobacteriia</taxon>
        <taxon>Sphingobacteriales</taxon>
        <taxon>Sphingobacteriaceae</taxon>
        <taxon>Mucilaginibacter</taxon>
    </lineage>
</organism>
<evidence type="ECO:0000256" key="2">
    <source>
        <dbReference type="ARBA" id="ARBA00008086"/>
    </source>
</evidence>
<feature type="binding site" evidence="6">
    <location>
        <position position="201"/>
    </location>
    <ligand>
        <name>Zn(2+)</name>
        <dbReference type="ChEBI" id="CHEBI:29105"/>
    </ligand>
</feature>
<evidence type="ECO:0000256" key="3">
    <source>
        <dbReference type="ARBA" id="ARBA00022723"/>
    </source>
</evidence>
<accession>A0A562TPW9</accession>
<dbReference type="HAMAP" id="MF_00687">
    <property type="entry name" value="KduI"/>
    <property type="match status" value="1"/>
</dbReference>
<comment type="pathway">
    <text evidence="6">Glycan metabolism; pectin degradation; 2-dehydro-3-deoxy-D-gluconate from pectin: step 4/5.</text>
</comment>
<evidence type="ECO:0000313" key="8">
    <source>
        <dbReference type="Proteomes" id="UP000317010"/>
    </source>
</evidence>
<sequence>MKVLHSVHPEDFKDYRTNTIRERFLINDLVKAGELNCVYTHYDRMIVGAVNPADTQLILPSYPNLRAEYFLERRELGIINVAGDGEVIVDGKSYEVNKLDCLYIGKGTKQVAFKSKNSNIPAVFYLLSAPAHKTYPVALMTHAQAAKVNAGHQSTANERVINKYVHLEGIQSCQLVMGLTILGKGSVWNTMPPHVHDRRMEAYFYFDLAADQQVFHYMGEGHETRHILMKNYEAVVSPPWSIHAGSGTASYSFIWGMGGENLDYTDMDALAITDLR</sequence>
<dbReference type="AlphaFoldDB" id="A0A562TPW9"/>
<dbReference type="CDD" id="cd20491">
    <property type="entry name" value="cupin_KduI_C"/>
    <property type="match status" value="1"/>
</dbReference>
<proteinExistence type="inferred from homology"/>
<evidence type="ECO:0000256" key="6">
    <source>
        <dbReference type="HAMAP-Rule" id="MF_00687"/>
    </source>
</evidence>
<keyword evidence="8" id="KW-1185">Reference proteome</keyword>
<keyword evidence="3 6" id="KW-0479">Metal-binding</keyword>